<evidence type="ECO:0000256" key="17">
    <source>
        <dbReference type="ARBA" id="ARBA00022842"/>
    </source>
</evidence>
<feature type="compositionally biased region" description="Polar residues" evidence="30">
    <location>
        <begin position="533"/>
        <end position="599"/>
    </location>
</feature>
<evidence type="ECO:0000256" key="4">
    <source>
        <dbReference type="ARBA" id="ARBA00004790"/>
    </source>
</evidence>
<dbReference type="GO" id="GO:0005615">
    <property type="term" value="C:extracellular space"/>
    <property type="evidence" value="ECO:0007669"/>
    <property type="project" value="TreeGrafter"/>
</dbReference>
<comment type="catalytic activity">
    <reaction evidence="25">
        <text>beta-nicotinamide D-riboside + ATP = beta-nicotinamide D-ribonucleotide + ADP + H(+)</text>
        <dbReference type="Rhea" id="RHEA:14017"/>
        <dbReference type="ChEBI" id="CHEBI:14649"/>
        <dbReference type="ChEBI" id="CHEBI:15378"/>
        <dbReference type="ChEBI" id="CHEBI:15927"/>
        <dbReference type="ChEBI" id="CHEBI:30616"/>
        <dbReference type="ChEBI" id="CHEBI:456216"/>
        <dbReference type="EC" id="2.7.1.22"/>
    </reaction>
</comment>
<accession>A0A3N0YIY7</accession>
<dbReference type="GO" id="GO:0030199">
    <property type="term" value="P:collagen fibril organization"/>
    <property type="evidence" value="ECO:0007669"/>
    <property type="project" value="TreeGrafter"/>
</dbReference>
<evidence type="ECO:0000256" key="10">
    <source>
        <dbReference type="ARBA" id="ARBA00022642"/>
    </source>
</evidence>
<gene>
    <name evidence="32" type="ORF">DPX16_4874</name>
</gene>
<evidence type="ECO:0000256" key="6">
    <source>
        <dbReference type="ARBA" id="ARBA00022477"/>
    </source>
</evidence>
<evidence type="ECO:0000256" key="30">
    <source>
        <dbReference type="SAM" id="MobiDB-lite"/>
    </source>
</evidence>
<dbReference type="GO" id="GO:0019674">
    <property type="term" value="P:NAD+ metabolic process"/>
    <property type="evidence" value="ECO:0007669"/>
    <property type="project" value="UniProtKB-ARBA"/>
</dbReference>
<dbReference type="Pfam" id="PF10572">
    <property type="entry name" value="UPF0556"/>
    <property type="match status" value="1"/>
</dbReference>
<dbReference type="InterPro" id="IPR018887">
    <property type="entry name" value="MYDGF"/>
</dbReference>
<dbReference type="SUPFAM" id="SSF52087">
    <property type="entry name" value="CRAL/TRIO domain"/>
    <property type="match status" value="1"/>
</dbReference>
<keyword evidence="13" id="KW-0547">Nucleotide-binding</keyword>
<name>A0A3N0YIY7_ANAGA</name>
<dbReference type="Proteomes" id="UP000281406">
    <property type="component" value="Unassembled WGS sequence"/>
</dbReference>
<evidence type="ECO:0000256" key="12">
    <source>
        <dbReference type="ARBA" id="ARBA00022723"/>
    </source>
</evidence>
<evidence type="ECO:0000256" key="3">
    <source>
        <dbReference type="ARBA" id="ARBA00004496"/>
    </source>
</evidence>
<dbReference type="GO" id="GO:0019363">
    <property type="term" value="P:pyridine nucleotide biosynthetic process"/>
    <property type="evidence" value="ECO:0007669"/>
    <property type="project" value="UniProtKB-KW"/>
</dbReference>
<keyword evidence="12" id="KW-0479">Metal-binding</keyword>
<evidence type="ECO:0000256" key="23">
    <source>
        <dbReference type="ARBA" id="ARBA00042563"/>
    </source>
</evidence>
<sequence length="1009" mass="113399">MGSVDFGPLTEMIEARDEWLDDDFPGPLPAEGDMDSSCALSEGRTSPPNSLLIGGAGGGGAHRKRRTLVAPDMNLSLDQSEGSLLSDDFLDTPDDLDINVDDIETPDDTDSLEFITNGNDLEWEDDTPVASVKAPPADSDADGEGVDGTGVNGRLWRTVIIGEQEHRIDMQVIRPYLRVISHGGYYGEGLNAIIVFTACYLPDSSCPDYHYLMENLFLYVVSSLEMLVAEDYLIIYMNGGTPRSKMPGISWLKKCYQMIDRRLRKNLKSLIITHPSWFIRTVLAISKPFISVKFMNKIRYVHSLEELEKIVPMDHIQIPECILQFEEERINARKERMEQEQKEQQHQEQQQKPTNPESVTNGGKTTLTNRLIKALPNCCVVHQDDFFKPPDQIAVGADGFKQWDVITALDMEAMVNTIKGWVENPVKFARSHGIQLTPAAEMDDPESQVHILIVEGFLLYNYKPLLDFFDKSYYITIPYEECKSRRSTRQYTVPDPPGLFDGHVWPMYLKHRCDMENCGLPIVKASRAPGSHNLVTSTPKRTSPTAATEKTSTINSEGNPLPQLSTLTGSNTANNSKLSSRTSSAAPSAYVNNRNTVNPPLQVEERGGDSMIGDEPTNHHVNSRNAFYYNLLPNGRVNRSPQRETGHGTSYFHNGLPDLIPDPYYIQAASFIQRVQMYTLRCAAEENCLSSSAYDSRVRDLDYRVLLRFPQRVKNQGTADFLPVKPHHQWEWHSCHQHYHSMDAFSNYDLLDASTGRKVAEGHKASFCLEDTSCDPGVRRRYACTAHTQGLSPGCYDTYHANIDCQWIDITDVSPGDYILKVTVNPGFQVQESDFSNNVVRCDIRYMGSYVQAHNCRITGIMACDDHINSCVKLLLLMLVFCAARASADRTKTLDFDVKPGGVVQTFSAKLQWQMSVGLSDDEQMFSCSVWRPQGKSYLFFTQFKAEIKGAKIEYATAYSQTAVGGQRDVALKEEEYIVSESAVTHRDGKFRSELSKLTVIGRTRHDEL</sequence>
<keyword evidence="11" id="KW-0808">Transferase</keyword>
<evidence type="ECO:0000256" key="22">
    <source>
        <dbReference type="ARBA" id="ARBA00039589"/>
    </source>
</evidence>
<comment type="catalytic activity">
    <reaction evidence="24">
        <text>L-lysyl-[protein] + O2 + H2O = (S)-2-amino-6-oxohexanoyl-[protein] + H2O2 + NH4(+)</text>
        <dbReference type="Rhea" id="RHEA:24544"/>
        <dbReference type="Rhea" id="RHEA-COMP:9752"/>
        <dbReference type="Rhea" id="RHEA-COMP:12448"/>
        <dbReference type="ChEBI" id="CHEBI:15377"/>
        <dbReference type="ChEBI" id="CHEBI:15379"/>
        <dbReference type="ChEBI" id="CHEBI:16240"/>
        <dbReference type="ChEBI" id="CHEBI:28938"/>
        <dbReference type="ChEBI" id="CHEBI:29969"/>
        <dbReference type="ChEBI" id="CHEBI:131803"/>
        <dbReference type="EC" id="1.4.3.13"/>
    </reaction>
</comment>
<feature type="domain" description="CRAL-TRIO" evidence="31">
    <location>
        <begin position="169"/>
        <end position="320"/>
    </location>
</feature>
<evidence type="ECO:0000256" key="19">
    <source>
        <dbReference type="ARBA" id="ARBA00023008"/>
    </source>
</evidence>
<feature type="region of interest" description="Disordered" evidence="30">
    <location>
        <begin position="334"/>
        <end position="363"/>
    </location>
</feature>
<dbReference type="EC" id="2.7.1.22" evidence="28"/>
<dbReference type="CDD" id="cd02024">
    <property type="entry name" value="NRK1"/>
    <property type="match status" value="1"/>
</dbReference>
<comment type="caution">
    <text evidence="32">The sequence shown here is derived from an EMBL/GenBank/DDBJ whole genome shotgun (WGS) entry which is preliminary data.</text>
</comment>
<comment type="cofactor">
    <cofactor evidence="1">
        <name>Cu cation</name>
        <dbReference type="ChEBI" id="CHEBI:23378"/>
    </cofactor>
</comment>
<dbReference type="FunFam" id="3.40.525.10:FF:000001">
    <property type="entry name" value="BCL2/adenovirus E1B protein-interacting protein 2"/>
    <property type="match status" value="1"/>
</dbReference>
<dbReference type="SUPFAM" id="SSF52540">
    <property type="entry name" value="P-loop containing nucleoside triphosphate hydrolases"/>
    <property type="match status" value="1"/>
</dbReference>
<dbReference type="SMART" id="SM00516">
    <property type="entry name" value="SEC14"/>
    <property type="match status" value="1"/>
</dbReference>
<dbReference type="OrthoDB" id="19923at2759"/>
<evidence type="ECO:0000256" key="21">
    <source>
        <dbReference type="ARBA" id="ARBA00038869"/>
    </source>
</evidence>
<dbReference type="EC" id="2.7.1.173" evidence="29"/>
<evidence type="ECO:0000256" key="20">
    <source>
        <dbReference type="ARBA" id="ARBA00023157"/>
    </source>
</evidence>
<dbReference type="PRINTS" id="PR00074">
    <property type="entry name" value="LYSYLOXIDASE"/>
</dbReference>
<dbReference type="AlphaFoldDB" id="A0A3N0YIY7"/>
<keyword evidence="20" id="KW-1015">Disulfide bond</keyword>
<dbReference type="GO" id="GO:0005829">
    <property type="term" value="C:cytosol"/>
    <property type="evidence" value="ECO:0007669"/>
    <property type="project" value="UniProtKB-ARBA"/>
</dbReference>
<dbReference type="CDD" id="cd00170">
    <property type="entry name" value="SEC14"/>
    <property type="match status" value="1"/>
</dbReference>
<dbReference type="EMBL" id="RJVU01040488">
    <property type="protein sequence ID" value="ROL46189.1"/>
    <property type="molecule type" value="Genomic_DNA"/>
</dbReference>
<evidence type="ECO:0000256" key="9">
    <source>
        <dbReference type="ARBA" id="ARBA00022641"/>
    </source>
</evidence>
<comment type="similarity">
    <text evidence="5">Belongs to the lysyl oxidase family.</text>
</comment>
<evidence type="ECO:0000259" key="31">
    <source>
        <dbReference type="PROSITE" id="PS50191"/>
    </source>
</evidence>
<comment type="pathway">
    <text evidence="4">Cofactor biosynthesis; NAD(+) biosynthesis.</text>
</comment>
<evidence type="ECO:0000256" key="11">
    <source>
        <dbReference type="ARBA" id="ARBA00022679"/>
    </source>
</evidence>
<evidence type="ECO:0000256" key="2">
    <source>
        <dbReference type="ARBA" id="ARBA00004239"/>
    </source>
</evidence>
<dbReference type="InterPro" id="IPR022181">
    <property type="entry name" value="Bcl2-/adenovirus-E1B"/>
</dbReference>
<dbReference type="InterPro" id="IPR001251">
    <property type="entry name" value="CRAL-TRIO_dom"/>
</dbReference>
<reference evidence="32 33" key="1">
    <citation type="submission" date="2018-10" db="EMBL/GenBank/DDBJ databases">
        <title>Genome assembly for a Yunnan-Guizhou Plateau 3E fish, Anabarilius grahami (Regan), and its evolutionary and genetic applications.</title>
        <authorList>
            <person name="Jiang W."/>
        </authorList>
    </citation>
    <scope>NUCLEOTIDE SEQUENCE [LARGE SCALE GENOMIC DNA]</scope>
    <source>
        <strain evidence="32">AG-KIZ</strain>
        <tissue evidence="32">Muscle</tissue>
    </source>
</reference>
<protein>
    <recommendedName>
        <fullName evidence="22">Protein-lysine 6-oxidase</fullName>
        <ecNumber evidence="21">1.4.3.13</ecNumber>
        <ecNumber evidence="29">2.7.1.173</ecNumber>
        <ecNumber evidence="28">2.7.1.22</ecNumber>
    </recommendedName>
    <alternativeName>
        <fullName evidence="23">Lysyl oxidase</fullName>
    </alternativeName>
</protein>
<organism evidence="32 33">
    <name type="scientific">Anabarilius grahami</name>
    <name type="common">Kanglang fish</name>
    <name type="synonym">Barilius grahami</name>
    <dbReference type="NCBI Taxonomy" id="495550"/>
    <lineage>
        <taxon>Eukaryota</taxon>
        <taxon>Metazoa</taxon>
        <taxon>Chordata</taxon>
        <taxon>Craniata</taxon>
        <taxon>Vertebrata</taxon>
        <taxon>Euteleostomi</taxon>
        <taxon>Actinopterygii</taxon>
        <taxon>Neopterygii</taxon>
        <taxon>Teleostei</taxon>
        <taxon>Ostariophysi</taxon>
        <taxon>Cypriniformes</taxon>
        <taxon>Xenocyprididae</taxon>
        <taxon>Xenocypridinae</taxon>
        <taxon>Xenocypridinae incertae sedis</taxon>
        <taxon>Anabarilius</taxon>
    </lineage>
</organism>
<keyword evidence="33" id="KW-1185">Reference proteome</keyword>
<evidence type="ECO:0000256" key="18">
    <source>
        <dbReference type="ARBA" id="ARBA00023002"/>
    </source>
</evidence>
<dbReference type="PANTHER" id="PTHR45817">
    <property type="entry name" value="LYSYL OXIDASE-LIKE-RELATED"/>
    <property type="match status" value="1"/>
</dbReference>
<dbReference type="FunFam" id="3.40.50.300:FF:000853">
    <property type="entry name" value="Nicotinamide riboside kinase 1"/>
    <property type="match status" value="1"/>
</dbReference>
<feature type="compositionally biased region" description="Basic and acidic residues" evidence="30">
    <location>
        <begin position="334"/>
        <end position="346"/>
    </location>
</feature>
<dbReference type="InterPro" id="IPR027417">
    <property type="entry name" value="P-loop_NTPase"/>
</dbReference>
<keyword evidence="17" id="KW-0460">Magnesium</keyword>
<comment type="similarity">
    <text evidence="27">Belongs to the uridine kinase family. NRK subfamily.</text>
</comment>
<dbReference type="GO" id="GO:0005524">
    <property type="term" value="F:ATP binding"/>
    <property type="evidence" value="ECO:0007669"/>
    <property type="project" value="UniProtKB-KW"/>
</dbReference>
<keyword evidence="18" id="KW-0560">Oxidoreductase</keyword>
<dbReference type="PROSITE" id="PS00926">
    <property type="entry name" value="LYSYL_OXIDASE"/>
    <property type="match status" value="1"/>
</dbReference>
<evidence type="ECO:0000256" key="26">
    <source>
        <dbReference type="ARBA" id="ARBA00051194"/>
    </source>
</evidence>
<evidence type="ECO:0000313" key="33">
    <source>
        <dbReference type="Proteomes" id="UP000281406"/>
    </source>
</evidence>
<dbReference type="GO" id="GO:0050262">
    <property type="term" value="F:ribosylnicotinamide kinase activity"/>
    <property type="evidence" value="ECO:0007669"/>
    <property type="project" value="UniProtKB-EC"/>
</dbReference>
<feature type="region of interest" description="Disordered" evidence="30">
    <location>
        <begin position="530"/>
        <end position="603"/>
    </location>
</feature>
<keyword evidence="16" id="KW-0067">ATP-binding</keyword>
<keyword evidence="9" id="KW-0765">Sulfation</keyword>
<keyword evidence="19" id="KW-0186">Copper</keyword>
<keyword evidence="14" id="KW-0801">TPQ</keyword>
<dbReference type="Gene3D" id="3.40.50.300">
    <property type="entry name" value="P-loop containing nucleotide triphosphate hydrolases"/>
    <property type="match status" value="1"/>
</dbReference>
<keyword evidence="10" id="KW-0662">Pyridine nucleotide biosynthesis</keyword>
<dbReference type="InterPro" id="IPR001695">
    <property type="entry name" value="Lysyl_oxidase"/>
</dbReference>
<keyword evidence="6" id="KW-0886">LTQ</keyword>
<evidence type="ECO:0000313" key="32">
    <source>
        <dbReference type="EMBL" id="ROL46189.1"/>
    </source>
</evidence>
<evidence type="ECO:0000256" key="27">
    <source>
        <dbReference type="ARBA" id="ARBA00060898"/>
    </source>
</evidence>
<evidence type="ECO:0000256" key="25">
    <source>
        <dbReference type="ARBA" id="ARBA00050738"/>
    </source>
</evidence>
<dbReference type="Pfam" id="PF01186">
    <property type="entry name" value="Lysyl_oxidase"/>
    <property type="match status" value="1"/>
</dbReference>
<evidence type="ECO:0000256" key="15">
    <source>
        <dbReference type="ARBA" id="ARBA00022777"/>
    </source>
</evidence>
<evidence type="ECO:0000256" key="24">
    <source>
        <dbReference type="ARBA" id="ARBA00047861"/>
    </source>
</evidence>
<dbReference type="Pfam" id="PF13716">
    <property type="entry name" value="CRAL_TRIO_2"/>
    <property type="match status" value="1"/>
</dbReference>
<dbReference type="InterPro" id="IPR036865">
    <property type="entry name" value="CRAL-TRIO_dom_sf"/>
</dbReference>
<evidence type="ECO:0000256" key="14">
    <source>
        <dbReference type="ARBA" id="ARBA00022772"/>
    </source>
</evidence>
<dbReference type="GO" id="GO:0005507">
    <property type="term" value="F:copper ion binding"/>
    <property type="evidence" value="ECO:0007669"/>
    <property type="project" value="InterPro"/>
</dbReference>
<evidence type="ECO:0000256" key="8">
    <source>
        <dbReference type="ARBA" id="ARBA00022525"/>
    </source>
</evidence>
<evidence type="ECO:0000256" key="1">
    <source>
        <dbReference type="ARBA" id="ARBA00001935"/>
    </source>
</evidence>
<dbReference type="GO" id="GO:0061769">
    <property type="term" value="F:nicotinate riboside kinase activity"/>
    <property type="evidence" value="ECO:0007669"/>
    <property type="project" value="UniProtKB-ARBA"/>
</dbReference>
<dbReference type="GO" id="GO:0004720">
    <property type="term" value="F:protein-lysine 6-oxidase activity"/>
    <property type="evidence" value="ECO:0007669"/>
    <property type="project" value="UniProtKB-EC"/>
</dbReference>
<dbReference type="EC" id="1.4.3.13" evidence="21"/>
<dbReference type="InterPro" id="IPR019828">
    <property type="entry name" value="Lysyl_oxidase_CS"/>
</dbReference>
<evidence type="ECO:0000256" key="7">
    <source>
        <dbReference type="ARBA" id="ARBA00022490"/>
    </source>
</evidence>
<feature type="compositionally biased region" description="Polar residues" evidence="30">
    <location>
        <begin position="353"/>
        <end position="363"/>
    </location>
</feature>
<feature type="region of interest" description="Disordered" evidence="30">
    <location>
        <begin position="18"/>
        <end position="51"/>
    </location>
</feature>
<dbReference type="PROSITE" id="PS50191">
    <property type="entry name" value="CRAL_TRIO"/>
    <property type="match status" value="1"/>
</dbReference>
<proteinExistence type="inferred from homology"/>
<keyword evidence="7" id="KW-0963">Cytoplasm</keyword>
<evidence type="ECO:0000256" key="16">
    <source>
        <dbReference type="ARBA" id="ARBA00022840"/>
    </source>
</evidence>
<dbReference type="Pfam" id="PF12496">
    <property type="entry name" value="BNIP2"/>
    <property type="match status" value="1"/>
</dbReference>
<dbReference type="PANTHER" id="PTHR45817:SF6">
    <property type="entry name" value="PROTEIN-LYSINE 6-OXIDASE"/>
    <property type="match status" value="1"/>
</dbReference>
<keyword evidence="15" id="KW-0418">Kinase</keyword>
<keyword evidence="8" id="KW-0964">Secreted</keyword>
<comment type="subcellular location">
    <subcellularLocation>
        <location evidence="3">Cytoplasm</location>
    </subcellularLocation>
    <subcellularLocation>
        <location evidence="2">Secreted</location>
        <location evidence="2">Extracellular space</location>
    </subcellularLocation>
</comment>
<evidence type="ECO:0000256" key="13">
    <source>
        <dbReference type="ARBA" id="ARBA00022741"/>
    </source>
</evidence>
<evidence type="ECO:0000256" key="5">
    <source>
        <dbReference type="ARBA" id="ARBA00007492"/>
    </source>
</evidence>
<comment type="catalytic activity">
    <reaction evidence="26">
        <text>beta-D-ribosylnicotinate + ATP = nicotinate beta-D-ribonucleotide + ADP + H(+)</text>
        <dbReference type="Rhea" id="RHEA:25568"/>
        <dbReference type="ChEBI" id="CHEBI:15378"/>
        <dbReference type="ChEBI" id="CHEBI:30616"/>
        <dbReference type="ChEBI" id="CHEBI:57502"/>
        <dbReference type="ChEBI" id="CHEBI:58527"/>
        <dbReference type="ChEBI" id="CHEBI:456216"/>
        <dbReference type="EC" id="2.7.1.173"/>
    </reaction>
</comment>
<evidence type="ECO:0000256" key="28">
    <source>
        <dbReference type="ARBA" id="ARBA00066358"/>
    </source>
</evidence>
<dbReference type="InterPro" id="IPR050912">
    <property type="entry name" value="LOX-like_protein"/>
</dbReference>
<evidence type="ECO:0000256" key="29">
    <source>
        <dbReference type="ARBA" id="ARBA00066749"/>
    </source>
</evidence>
<dbReference type="Gene3D" id="3.40.525.10">
    <property type="entry name" value="CRAL-TRIO lipid binding domain"/>
    <property type="match status" value="1"/>
</dbReference>